<name>A0AAV5WQP4_9BILA</name>
<accession>A0AAV5WQP4</accession>
<dbReference type="AlphaFoldDB" id="A0AAV5WQP4"/>
<keyword evidence="2" id="KW-1185">Reference proteome</keyword>
<feature type="non-terminal residue" evidence="1">
    <location>
        <position position="145"/>
    </location>
</feature>
<protein>
    <submittedName>
        <fullName evidence="1">Uncharacterized protein</fullName>
    </submittedName>
</protein>
<reference evidence="1" key="1">
    <citation type="submission" date="2023-10" db="EMBL/GenBank/DDBJ databases">
        <title>Genome assembly of Pristionchus species.</title>
        <authorList>
            <person name="Yoshida K."/>
            <person name="Sommer R.J."/>
        </authorList>
    </citation>
    <scope>NUCLEOTIDE SEQUENCE</scope>
    <source>
        <strain evidence="1">RS5133</strain>
    </source>
</reference>
<organism evidence="1 2">
    <name type="scientific">Pristionchus fissidentatus</name>
    <dbReference type="NCBI Taxonomy" id="1538716"/>
    <lineage>
        <taxon>Eukaryota</taxon>
        <taxon>Metazoa</taxon>
        <taxon>Ecdysozoa</taxon>
        <taxon>Nematoda</taxon>
        <taxon>Chromadorea</taxon>
        <taxon>Rhabditida</taxon>
        <taxon>Rhabditina</taxon>
        <taxon>Diplogasteromorpha</taxon>
        <taxon>Diplogasteroidea</taxon>
        <taxon>Neodiplogasteridae</taxon>
        <taxon>Pristionchus</taxon>
    </lineage>
</organism>
<dbReference type="EMBL" id="BTSY01000006">
    <property type="protein sequence ID" value="GMT33708.1"/>
    <property type="molecule type" value="Genomic_DNA"/>
</dbReference>
<dbReference type="Proteomes" id="UP001432322">
    <property type="component" value="Unassembled WGS sequence"/>
</dbReference>
<evidence type="ECO:0000313" key="1">
    <source>
        <dbReference type="EMBL" id="GMT33708.1"/>
    </source>
</evidence>
<comment type="caution">
    <text evidence="1">The sequence shown here is derived from an EMBL/GenBank/DDBJ whole genome shotgun (WGS) entry which is preliminary data.</text>
</comment>
<evidence type="ECO:0000313" key="2">
    <source>
        <dbReference type="Proteomes" id="UP001432322"/>
    </source>
</evidence>
<proteinExistence type="predicted"/>
<feature type="non-terminal residue" evidence="1">
    <location>
        <position position="1"/>
    </location>
</feature>
<gene>
    <name evidence="1" type="ORF">PFISCL1PPCAC_25005</name>
</gene>
<sequence length="145" mass="15820">CDPYSNWVLATKPSLIVASADNELDPQCVEIPKACDKFTSIDSVTKLPVGIESTISDGEKRFTCVSKNYSTPESPAANTLTLNTNLVFSALTCNPAEGYTDIEGKKWAEAEDEINLNCEPSPCTKRDTLNCNYQTLPKGYKCSPN</sequence>